<accession>A0A4Y1QZZ2</accession>
<evidence type="ECO:0000256" key="1">
    <source>
        <dbReference type="SAM" id="Coils"/>
    </source>
</evidence>
<protein>
    <recommendedName>
        <fullName evidence="3">CCHC-type domain-containing protein</fullName>
    </recommendedName>
</protein>
<evidence type="ECO:0008006" key="3">
    <source>
        <dbReference type="Google" id="ProtNLM"/>
    </source>
</evidence>
<feature type="coiled-coil region" evidence="1">
    <location>
        <begin position="368"/>
        <end position="395"/>
    </location>
</feature>
<name>A0A4Y1QZZ2_PRUDU</name>
<dbReference type="PANTHER" id="PTHR35317:SF35">
    <property type="entry name" value="DUF4219 DOMAIN-CONTAINING PROTEIN"/>
    <property type="match status" value="1"/>
</dbReference>
<evidence type="ECO:0000313" key="2">
    <source>
        <dbReference type="EMBL" id="BBG97404.1"/>
    </source>
</evidence>
<organism evidence="2">
    <name type="scientific">Prunus dulcis</name>
    <name type="common">Almond</name>
    <name type="synonym">Amygdalus dulcis</name>
    <dbReference type="NCBI Taxonomy" id="3755"/>
    <lineage>
        <taxon>Eukaryota</taxon>
        <taxon>Viridiplantae</taxon>
        <taxon>Streptophyta</taxon>
        <taxon>Embryophyta</taxon>
        <taxon>Tracheophyta</taxon>
        <taxon>Spermatophyta</taxon>
        <taxon>Magnoliopsida</taxon>
        <taxon>eudicotyledons</taxon>
        <taxon>Gunneridae</taxon>
        <taxon>Pentapetalae</taxon>
        <taxon>rosids</taxon>
        <taxon>fabids</taxon>
        <taxon>Rosales</taxon>
        <taxon>Rosaceae</taxon>
        <taxon>Amygdaloideae</taxon>
        <taxon>Amygdaleae</taxon>
        <taxon>Prunus</taxon>
    </lineage>
</organism>
<dbReference type="AlphaFoldDB" id="A0A4Y1QZZ2"/>
<dbReference type="PANTHER" id="PTHR35317">
    <property type="entry name" value="OS04G0629600 PROTEIN"/>
    <property type="match status" value="1"/>
</dbReference>
<reference evidence="2" key="1">
    <citation type="journal article" date="2019" name="Science">
        <title>Mutation of a bHLH transcription factor allowed almond domestication.</title>
        <authorList>
            <person name="Sanchez-Perez R."/>
            <person name="Pavan S."/>
            <person name="Mazzeo R."/>
            <person name="Moldovan C."/>
            <person name="Aiese Cigliano R."/>
            <person name="Del Cueto J."/>
            <person name="Ricciardi F."/>
            <person name="Lotti C."/>
            <person name="Ricciardi L."/>
            <person name="Dicenta F."/>
            <person name="Lopez-Marques R.L."/>
            <person name="Lindberg Moller B."/>
        </authorList>
    </citation>
    <scope>NUCLEOTIDE SEQUENCE</scope>
</reference>
<proteinExistence type="predicted"/>
<dbReference type="EMBL" id="AP019298">
    <property type="protein sequence ID" value="BBG97404.1"/>
    <property type="molecule type" value="Genomic_DNA"/>
</dbReference>
<gene>
    <name evidence="2" type="ORF">Prudu_006525</name>
</gene>
<sequence>MVGNSSLNWELGAPRPWWRFSSGELEAIVTSIAFNIRSVEDHPVTEVELRRSRMDRASGSIAHPPYFDGNNYGAWKAKMKSFLWSLDERVWSTVVHGFPKPTKKIGKGDEETTILKAREEWTTAEVTHEGTDTVKGAKLQMHTLQFETLMMDENETFSEFYAKLCVIVNACSSLGEKIPEDRVVKKILRSLPQRFQPKITAIEEIRDLNTLKVQELIGSIQTYEMKHLALKKSKTVAFKVVNEEDDGHSNEDCSDEELTILTRRFMNFLKNQDPRSRDSKGYGHISSECANTLKKQKDSKNKAMHITWSDSESECENDEKTVALITTVSLDESHEDDDCKEVAVLKLENCRIANEFQSPDADSEKKKLTDQNKLIASLTSDNKALELELKNSKERIVSLTIGAEKIDKMISMGRRDGDKRGLGFQPSNKSSAVSKTKFVKSTSLIEPSAPHEVKKFIPICHFCGTRGHIRPRCNKLRNEFIRSNSHGMGGKGLISNINPTDVWKAPRPWWRFSSGELEAIVTSIAFNIRSVEDHPVTEVELRRSRETPQKLAYATNCCGHTVFFSKRRKNSSLCVHRVAACFAQMLRISNLHCLGGALEKEVILTEGLDGVVPVK</sequence>
<dbReference type="Pfam" id="PF14223">
    <property type="entry name" value="Retrotran_gag_2"/>
    <property type="match status" value="1"/>
</dbReference>
<keyword evidence="1" id="KW-0175">Coiled coil</keyword>